<keyword evidence="4" id="KW-1185">Reference proteome</keyword>
<feature type="compositionally biased region" description="Basic and acidic residues" evidence="1">
    <location>
        <begin position="43"/>
        <end position="63"/>
    </location>
</feature>
<evidence type="ECO:0000313" key="4">
    <source>
        <dbReference type="Proteomes" id="UP000000844"/>
    </source>
</evidence>
<evidence type="ECO:0008006" key="5">
    <source>
        <dbReference type="Google" id="ProtNLM"/>
    </source>
</evidence>
<dbReference type="STRING" id="446470.Snas_1630"/>
<name>D3PX70_STANL</name>
<dbReference type="AlphaFoldDB" id="D3PX70"/>
<evidence type="ECO:0000256" key="2">
    <source>
        <dbReference type="SAM" id="SignalP"/>
    </source>
</evidence>
<proteinExistence type="predicted"/>
<keyword evidence="2" id="KW-0732">Signal</keyword>
<reference evidence="3 4" key="1">
    <citation type="journal article" date="2009" name="Stand. Genomic Sci.">
        <title>Complete genome sequence of Stackebrandtia nassauensis type strain (LLR-40K-21).</title>
        <authorList>
            <person name="Munk C."/>
            <person name="Lapidus A."/>
            <person name="Copeland A."/>
            <person name="Jando M."/>
            <person name="Mayilraj S."/>
            <person name="Glavina Del Rio T."/>
            <person name="Nolan M."/>
            <person name="Chen F."/>
            <person name="Lucas S."/>
            <person name="Tice H."/>
            <person name="Cheng J.F."/>
            <person name="Han C."/>
            <person name="Detter J.C."/>
            <person name="Bruce D."/>
            <person name="Goodwin L."/>
            <person name="Chain P."/>
            <person name="Pitluck S."/>
            <person name="Goker M."/>
            <person name="Ovchinikova G."/>
            <person name="Pati A."/>
            <person name="Ivanova N."/>
            <person name="Mavromatis K."/>
            <person name="Chen A."/>
            <person name="Palaniappan K."/>
            <person name="Land M."/>
            <person name="Hauser L."/>
            <person name="Chang Y.J."/>
            <person name="Jeffries C.D."/>
            <person name="Bristow J."/>
            <person name="Eisen J.A."/>
            <person name="Markowitz V."/>
            <person name="Hugenholtz P."/>
            <person name="Kyrpides N.C."/>
            <person name="Klenk H.P."/>
        </authorList>
    </citation>
    <scope>NUCLEOTIDE SEQUENCE [LARGE SCALE GENOMIC DNA]</scope>
    <source>
        <strain evidence="4">DSM 44728 / CIP 108903 / NRRL B-16338 / NBRC 102104 / LLR-40K-21</strain>
    </source>
</reference>
<feature type="compositionally biased region" description="Basic and acidic residues" evidence="1">
    <location>
        <begin position="23"/>
        <end position="32"/>
    </location>
</feature>
<dbReference type="KEGG" id="sna:Snas_1630"/>
<feature type="chain" id="PRO_5003048049" description="Lipoprotein" evidence="2">
    <location>
        <begin position="23"/>
        <end position="168"/>
    </location>
</feature>
<accession>D3PX70</accession>
<dbReference type="PROSITE" id="PS51257">
    <property type="entry name" value="PROKAR_LIPOPROTEIN"/>
    <property type="match status" value="1"/>
</dbReference>
<feature type="signal peptide" evidence="2">
    <location>
        <begin position="1"/>
        <end position="22"/>
    </location>
</feature>
<gene>
    <name evidence="3" type="ordered locus">Snas_1630</name>
</gene>
<evidence type="ECO:0000313" key="3">
    <source>
        <dbReference type="EMBL" id="ADD41333.1"/>
    </source>
</evidence>
<dbReference type="OrthoDB" id="144586at2"/>
<evidence type="ECO:0000256" key="1">
    <source>
        <dbReference type="SAM" id="MobiDB-lite"/>
    </source>
</evidence>
<dbReference type="EMBL" id="CP001778">
    <property type="protein sequence ID" value="ADD41333.1"/>
    <property type="molecule type" value="Genomic_DNA"/>
</dbReference>
<organism evidence="3 4">
    <name type="scientific">Stackebrandtia nassauensis (strain DSM 44728 / CIP 108903 / NRRL B-16338 / NBRC 102104 / LLR-40K-21)</name>
    <dbReference type="NCBI Taxonomy" id="446470"/>
    <lineage>
        <taxon>Bacteria</taxon>
        <taxon>Bacillati</taxon>
        <taxon>Actinomycetota</taxon>
        <taxon>Actinomycetes</taxon>
        <taxon>Glycomycetales</taxon>
        <taxon>Glycomycetaceae</taxon>
        <taxon>Stackebrandtia</taxon>
    </lineage>
</organism>
<dbReference type="RefSeq" id="WP_013016904.1">
    <property type="nucleotide sequence ID" value="NC_013947.1"/>
</dbReference>
<dbReference type="Proteomes" id="UP000000844">
    <property type="component" value="Chromosome"/>
</dbReference>
<feature type="region of interest" description="Disordered" evidence="1">
    <location>
        <begin position="23"/>
        <end position="63"/>
    </location>
</feature>
<protein>
    <recommendedName>
        <fullName evidence="5">Lipoprotein</fullName>
    </recommendedName>
</protein>
<feature type="compositionally biased region" description="Low complexity" evidence="1">
    <location>
        <begin position="33"/>
        <end position="42"/>
    </location>
</feature>
<dbReference type="HOGENOM" id="CLU_129331_0_0_11"/>
<sequence>MTRILRVCVAALGLAAVLGATACDDKPDDKASESASASASESPSDKEEKTTESAPEPDSKEAGIARFEEYMHSVGSGDAKGACEMAAKMFASQKECVSAYGFMFAQMPDNEAKALTKATVDASQVEESKPGELFIPESAIELGITFSEPFGDYPLYFEDGSWYIRDNE</sequence>